<evidence type="ECO:0000256" key="5">
    <source>
        <dbReference type="ARBA" id="ARBA00023136"/>
    </source>
</evidence>
<evidence type="ECO:0000256" key="4">
    <source>
        <dbReference type="ARBA" id="ARBA00022989"/>
    </source>
</evidence>
<keyword evidence="5 6" id="KW-0472">Membrane</keyword>
<sequence>MEKILKIFEKYLVLFLLLLMMLTVAATAIELTTVLYTQLMKPPYLALDVAEAIEVFGFFLMVLIGLELLESIKIYIEKHRVHAEVVFLVAIIAVSRKVIILDYSKTAPETLWGISSIILALSIGYFLVRRSQHESIGN</sequence>
<evidence type="ECO:0000256" key="3">
    <source>
        <dbReference type="ARBA" id="ARBA00022692"/>
    </source>
</evidence>
<dbReference type="EMBL" id="CP000510">
    <property type="protein sequence ID" value="ABM03186.1"/>
    <property type="molecule type" value="Genomic_DNA"/>
</dbReference>
<feature type="transmembrane region" description="Helical" evidence="6">
    <location>
        <begin position="52"/>
        <end position="69"/>
    </location>
</feature>
<keyword evidence="8" id="KW-1185">Reference proteome</keyword>
<accession>A1SUM1</accession>
<proteinExistence type="predicted"/>
<evidence type="ECO:0000313" key="8">
    <source>
        <dbReference type="Proteomes" id="UP000000639"/>
    </source>
</evidence>
<dbReference type="HOGENOM" id="CLU_113758_2_1_6"/>
<dbReference type="eggNOG" id="COG3431">
    <property type="taxonomic scope" value="Bacteria"/>
</dbReference>
<keyword evidence="3 6" id="KW-0812">Transmembrane</keyword>
<name>A1SUM1_PSYIN</name>
<gene>
    <name evidence="7" type="ordered locus">Ping_1365</name>
</gene>
<evidence type="ECO:0000256" key="1">
    <source>
        <dbReference type="ARBA" id="ARBA00004651"/>
    </source>
</evidence>
<evidence type="ECO:0000313" key="7">
    <source>
        <dbReference type="EMBL" id="ABM03186.1"/>
    </source>
</evidence>
<evidence type="ECO:0000256" key="2">
    <source>
        <dbReference type="ARBA" id="ARBA00022475"/>
    </source>
</evidence>
<protein>
    <recommendedName>
        <fullName evidence="9">Phosphate-starvation-inducible E-like protein</fullName>
    </recommendedName>
</protein>
<feature type="transmembrane region" description="Helical" evidence="6">
    <location>
        <begin position="81"/>
        <end position="99"/>
    </location>
</feature>
<feature type="transmembrane region" description="Helical" evidence="6">
    <location>
        <begin position="111"/>
        <end position="128"/>
    </location>
</feature>
<dbReference type="GO" id="GO:0005886">
    <property type="term" value="C:plasma membrane"/>
    <property type="evidence" value="ECO:0007669"/>
    <property type="project" value="UniProtKB-SubCell"/>
</dbReference>
<dbReference type="OrthoDB" id="598027at2"/>
<dbReference type="Proteomes" id="UP000000639">
    <property type="component" value="Chromosome"/>
</dbReference>
<dbReference type="InterPro" id="IPR020948">
    <property type="entry name" value="P_starv_induced_PsiE-like"/>
</dbReference>
<dbReference type="AlphaFoldDB" id="A1SUM1"/>
<dbReference type="KEGG" id="pin:Ping_1365"/>
<keyword evidence="2" id="KW-1003">Cell membrane</keyword>
<organism evidence="7 8">
    <name type="scientific">Psychromonas ingrahamii (strain DSM 17664 / CCUG 51855 / 37)</name>
    <dbReference type="NCBI Taxonomy" id="357804"/>
    <lineage>
        <taxon>Bacteria</taxon>
        <taxon>Pseudomonadati</taxon>
        <taxon>Pseudomonadota</taxon>
        <taxon>Gammaproteobacteria</taxon>
        <taxon>Alteromonadales</taxon>
        <taxon>Psychromonadaceae</taxon>
        <taxon>Psychromonas</taxon>
    </lineage>
</organism>
<dbReference type="STRING" id="357804.Ping_1365"/>
<keyword evidence="4 6" id="KW-1133">Transmembrane helix</keyword>
<dbReference type="Pfam" id="PF06146">
    <property type="entry name" value="PsiE"/>
    <property type="match status" value="1"/>
</dbReference>
<comment type="subcellular location">
    <subcellularLocation>
        <location evidence="1">Cell membrane</location>
        <topology evidence="1">Multi-pass membrane protein</topology>
    </subcellularLocation>
</comment>
<dbReference type="RefSeq" id="WP_011769746.1">
    <property type="nucleotide sequence ID" value="NC_008709.1"/>
</dbReference>
<evidence type="ECO:0000256" key="6">
    <source>
        <dbReference type="SAM" id="Phobius"/>
    </source>
</evidence>
<evidence type="ECO:0008006" key="9">
    <source>
        <dbReference type="Google" id="ProtNLM"/>
    </source>
</evidence>
<reference evidence="7 8" key="1">
    <citation type="submission" date="2007-01" db="EMBL/GenBank/DDBJ databases">
        <title>Complete sequence of Psychromonas ingrahamii 37.</title>
        <authorList>
            <consortium name="US DOE Joint Genome Institute"/>
            <person name="Copeland A."/>
            <person name="Lucas S."/>
            <person name="Lapidus A."/>
            <person name="Barry K."/>
            <person name="Detter J.C."/>
            <person name="Glavina del Rio T."/>
            <person name="Hammon N."/>
            <person name="Israni S."/>
            <person name="Dalin E."/>
            <person name="Tice H."/>
            <person name="Pitluck S."/>
            <person name="Thompson L.S."/>
            <person name="Brettin T."/>
            <person name="Bruce D."/>
            <person name="Han C."/>
            <person name="Tapia R."/>
            <person name="Schmutz J."/>
            <person name="Larimer F."/>
            <person name="Land M."/>
            <person name="Hauser L."/>
            <person name="Kyrpides N."/>
            <person name="Ivanova N."/>
            <person name="Staley J."/>
            <person name="Richardson P."/>
        </authorList>
    </citation>
    <scope>NUCLEOTIDE SEQUENCE [LARGE SCALE GENOMIC DNA]</scope>
    <source>
        <strain evidence="7 8">37</strain>
    </source>
</reference>